<name>T0RSK8_SAPDV</name>
<sequence length="352" mass="37132">MASSTAWLESADYVRRLYDLYEADVVDTQISDLPASPPTAVTTRLAAIPLAWSSLPSLAKRALLWDAGYVRSTAGATAYVQVQTRCANTTGRSMASIAVRRPQFGGATVVCASSARNATTTTYFRQASSGVVDLEWTCATQAPLANGASIAWAQDDLGPLTVPTPQVFMVHTDTQTLFAIHTSPWPSASYGMCPAPNRPSGLVVPCVGLDATTAKTGLWCNPAPSSLMDAWLANLHDPTVPVVLPTTLAPATMRPTDTIVAPPMPVSQPNATGAVGTAVIVLGAAFGVTAVVVGVCFIAWFQRKLQEMIDATESNLRVAPAPLDNLEADDRHSSSGLYGPLVTPKDADRLRH</sequence>
<evidence type="ECO:0000256" key="2">
    <source>
        <dbReference type="SAM" id="Phobius"/>
    </source>
</evidence>
<proteinExistence type="predicted"/>
<evidence type="ECO:0000313" key="4">
    <source>
        <dbReference type="Proteomes" id="UP000030762"/>
    </source>
</evidence>
<gene>
    <name evidence="3" type="ORF">SDRG_09153</name>
</gene>
<organism evidence="3 4">
    <name type="scientific">Saprolegnia diclina (strain VS20)</name>
    <dbReference type="NCBI Taxonomy" id="1156394"/>
    <lineage>
        <taxon>Eukaryota</taxon>
        <taxon>Sar</taxon>
        <taxon>Stramenopiles</taxon>
        <taxon>Oomycota</taxon>
        <taxon>Saprolegniomycetes</taxon>
        <taxon>Saprolegniales</taxon>
        <taxon>Saprolegniaceae</taxon>
        <taxon>Saprolegnia</taxon>
    </lineage>
</organism>
<dbReference type="EMBL" id="JH767160">
    <property type="protein sequence ID" value="EQC33167.1"/>
    <property type="molecule type" value="Genomic_DNA"/>
</dbReference>
<keyword evidence="2" id="KW-0812">Transmembrane</keyword>
<dbReference type="RefSeq" id="XP_008613290.1">
    <property type="nucleotide sequence ID" value="XM_008615068.1"/>
</dbReference>
<dbReference type="AlphaFoldDB" id="T0RSK8"/>
<dbReference type="GeneID" id="19949880"/>
<dbReference type="VEuPathDB" id="FungiDB:SDRG_09153"/>
<accession>T0RSK8</accession>
<feature type="transmembrane region" description="Helical" evidence="2">
    <location>
        <begin position="274"/>
        <end position="301"/>
    </location>
</feature>
<evidence type="ECO:0000313" key="3">
    <source>
        <dbReference type="EMBL" id="EQC33167.1"/>
    </source>
</evidence>
<protein>
    <submittedName>
        <fullName evidence="3">Uncharacterized protein</fullName>
    </submittedName>
</protein>
<feature type="region of interest" description="Disordered" evidence="1">
    <location>
        <begin position="329"/>
        <end position="352"/>
    </location>
</feature>
<dbReference type="eggNOG" id="ENOG502SY60">
    <property type="taxonomic scope" value="Eukaryota"/>
</dbReference>
<keyword evidence="4" id="KW-1185">Reference proteome</keyword>
<keyword evidence="2" id="KW-1133">Transmembrane helix</keyword>
<reference evidence="3 4" key="1">
    <citation type="submission" date="2012-04" db="EMBL/GenBank/DDBJ databases">
        <title>The Genome Sequence of Saprolegnia declina VS20.</title>
        <authorList>
            <consortium name="The Broad Institute Genome Sequencing Platform"/>
            <person name="Russ C."/>
            <person name="Nusbaum C."/>
            <person name="Tyler B."/>
            <person name="van West P."/>
            <person name="Dieguez-Uribeondo J."/>
            <person name="de Bruijn I."/>
            <person name="Tripathy S."/>
            <person name="Jiang R."/>
            <person name="Young S.K."/>
            <person name="Zeng Q."/>
            <person name="Gargeya S."/>
            <person name="Fitzgerald M."/>
            <person name="Haas B."/>
            <person name="Abouelleil A."/>
            <person name="Alvarado L."/>
            <person name="Arachchi H.M."/>
            <person name="Berlin A."/>
            <person name="Chapman S.B."/>
            <person name="Goldberg J."/>
            <person name="Griggs A."/>
            <person name="Gujja S."/>
            <person name="Hansen M."/>
            <person name="Howarth C."/>
            <person name="Imamovic A."/>
            <person name="Larimer J."/>
            <person name="McCowen C."/>
            <person name="Montmayeur A."/>
            <person name="Murphy C."/>
            <person name="Neiman D."/>
            <person name="Pearson M."/>
            <person name="Priest M."/>
            <person name="Roberts A."/>
            <person name="Saif S."/>
            <person name="Shea T."/>
            <person name="Sisk P."/>
            <person name="Sykes S."/>
            <person name="Wortman J."/>
            <person name="Nusbaum C."/>
            <person name="Birren B."/>
        </authorList>
    </citation>
    <scope>NUCLEOTIDE SEQUENCE [LARGE SCALE GENOMIC DNA]</scope>
    <source>
        <strain evidence="3 4">VS20</strain>
    </source>
</reference>
<dbReference type="OMA" id="CFIAWFQ"/>
<evidence type="ECO:0000256" key="1">
    <source>
        <dbReference type="SAM" id="MobiDB-lite"/>
    </source>
</evidence>
<dbReference type="OrthoDB" id="123529at2759"/>
<dbReference type="InParanoid" id="T0RSK8"/>
<dbReference type="Proteomes" id="UP000030762">
    <property type="component" value="Unassembled WGS sequence"/>
</dbReference>
<keyword evidence="2" id="KW-0472">Membrane</keyword>